<dbReference type="InterPro" id="IPR036291">
    <property type="entry name" value="NAD(P)-bd_dom_sf"/>
</dbReference>
<comment type="caution">
    <text evidence="2">The sequence shown here is derived from an EMBL/GenBank/DDBJ whole genome shotgun (WGS) entry which is preliminary data.</text>
</comment>
<dbReference type="SUPFAM" id="SSF51735">
    <property type="entry name" value="NAD(P)-binding Rossmann-fold domains"/>
    <property type="match status" value="1"/>
</dbReference>
<keyword evidence="3" id="KW-1185">Reference proteome</keyword>
<proteinExistence type="predicted"/>
<reference evidence="2 3" key="1">
    <citation type="submission" date="2020-08" db="EMBL/GenBank/DDBJ databases">
        <title>Genomic Encyclopedia of Type Strains, Phase IV (KMG-IV): sequencing the most valuable type-strain genomes for metagenomic binning, comparative biology and taxonomic classification.</title>
        <authorList>
            <person name="Goeker M."/>
        </authorList>
    </citation>
    <scope>NUCLEOTIDE SEQUENCE [LARGE SCALE GENOMIC DNA]</scope>
    <source>
        <strain evidence="2 3">YIM 65646</strain>
    </source>
</reference>
<dbReference type="PANTHER" id="PTHR48079">
    <property type="entry name" value="PROTEIN YEEZ"/>
    <property type="match status" value="1"/>
</dbReference>
<feature type="domain" description="NAD-dependent epimerase/dehydratase" evidence="1">
    <location>
        <begin position="3"/>
        <end position="217"/>
    </location>
</feature>
<evidence type="ECO:0000313" key="2">
    <source>
        <dbReference type="EMBL" id="MBB6035761.1"/>
    </source>
</evidence>
<gene>
    <name evidence="2" type="ORF">HNR73_003625</name>
</gene>
<dbReference type="EMBL" id="JACHGT010000007">
    <property type="protein sequence ID" value="MBB6035761.1"/>
    <property type="molecule type" value="Genomic_DNA"/>
</dbReference>
<dbReference type="PANTHER" id="PTHR48079:SF6">
    <property type="entry name" value="NAD(P)-BINDING DOMAIN-CONTAINING PROTEIN-RELATED"/>
    <property type="match status" value="1"/>
</dbReference>
<dbReference type="RefSeq" id="WP_184788610.1">
    <property type="nucleotide sequence ID" value="NZ_BONT01000075.1"/>
</dbReference>
<organism evidence="2 3">
    <name type="scientific">Phytomonospora endophytica</name>
    <dbReference type="NCBI Taxonomy" id="714109"/>
    <lineage>
        <taxon>Bacteria</taxon>
        <taxon>Bacillati</taxon>
        <taxon>Actinomycetota</taxon>
        <taxon>Actinomycetes</taxon>
        <taxon>Micromonosporales</taxon>
        <taxon>Micromonosporaceae</taxon>
        <taxon>Phytomonospora</taxon>
    </lineage>
</organism>
<accession>A0A841FEN6</accession>
<evidence type="ECO:0000313" key="3">
    <source>
        <dbReference type="Proteomes" id="UP000548476"/>
    </source>
</evidence>
<sequence>MRVFITGATGYIGGSIAVRLIAAGHRVTGLARTTGKADALAGLGVEPVVGTLDDVETLTAAARAADAVINAASSDHRAAADTLIDALAGTGKVLIHTSGSSIVGDDSRGEASDRVYTEADVLDGWQPEPDKAARVALDRAVLAAADRGVRSAVLCNTLIYGHGRGLSRDSVQIPRLVDQARESGVVRHVGPGHNIWSNAHVDDVADAYLKALDTVAAGSFLFVENGEASFLDVTTAIADALELGPPEAWDIDSAIAEWGYEPAVFALGSNSRVRGTARDALGWRPRHASVTEWIRDGLNASE</sequence>
<dbReference type="Pfam" id="PF01370">
    <property type="entry name" value="Epimerase"/>
    <property type="match status" value="1"/>
</dbReference>
<dbReference type="GO" id="GO:0004029">
    <property type="term" value="F:aldehyde dehydrogenase (NAD+) activity"/>
    <property type="evidence" value="ECO:0007669"/>
    <property type="project" value="TreeGrafter"/>
</dbReference>
<dbReference type="InterPro" id="IPR001509">
    <property type="entry name" value="Epimerase_deHydtase"/>
</dbReference>
<dbReference type="Gene3D" id="3.40.50.720">
    <property type="entry name" value="NAD(P)-binding Rossmann-like Domain"/>
    <property type="match status" value="1"/>
</dbReference>
<protein>
    <submittedName>
        <fullName evidence="2">Nucleoside-diphosphate-sugar epimerase</fullName>
    </submittedName>
</protein>
<dbReference type="Proteomes" id="UP000548476">
    <property type="component" value="Unassembled WGS sequence"/>
</dbReference>
<dbReference type="GO" id="GO:0005737">
    <property type="term" value="C:cytoplasm"/>
    <property type="evidence" value="ECO:0007669"/>
    <property type="project" value="TreeGrafter"/>
</dbReference>
<dbReference type="InterPro" id="IPR051783">
    <property type="entry name" value="NAD(P)-dependent_oxidoreduct"/>
</dbReference>
<name>A0A841FEN6_9ACTN</name>
<evidence type="ECO:0000259" key="1">
    <source>
        <dbReference type="Pfam" id="PF01370"/>
    </source>
</evidence>
<dbReference type="AlphaFoldDB" id="A0A841FEN6"/>